<dbReference type="RefSeq" id="WP_193382933.1">
    <property type="nucleotide sequence ID" value="NZ_JABXWI010000031.1"/>
</dbReference>
<accession>A0ABU4MYQ6</accession>
<reference evidence="1 2" key="1">
    <citation type="journal article" date="2023" name="Microb. Genom.">
        <title>Mesoterricola silvestris gen. nov., sp. nov., Mesoterricola sediminis sp. nov., Geothrix oryzae sp. nov., Geothrix edaphica sp. nov., Geothrix rubra sp. nov., and Geothrix limicola sp. nov., six novel members of Acidobacteriota isolated from soils.</title>
        <authorList>
            <person name="Weisberg A.J."/>
            <person name="Pearce E."/>
            <person name="Kramer C.G."/>
            <person name="Chang J.H."/>
            <person name="Clarke C.R."/>
        </authorList>
    </citation>
    <scope>NUCLEOTIDE SEQUENCE [LARGE SCALE GENOMIC DNA]</scope>
    <source>
        <strain evidence="1 2">NE20-4-1</strain>
    </source>
</reference>
<proteinExistence type="predicted"/>
<evidence type="ECO:0000313" key="1">
    <source>
        <dbReference type="EMBL" id="MDX3042631.1"/>
    </source>
</evidence>
<protein>
    <submittedName>
        <fullName evidence="1">Uncharacterized protein</fullName>
    </submittedName>
</protein>
<comment type="caution">
    <text evidence="1">The sequence shown here is derived from an EMBL/GenBank/DDBJ whole genome shotgun (WGS) entry which is preliminary data.</text>
</comment>
<gene>
    <name evidence="1" type="ORF">PV383_36425</name>
</gene>
<keyword evidence="2" id="KW-1185">Reference proteome</keyword>
<name>A0ABU4MYQ6_9ACTN</name>
<dbReference type="Proteomes" id="UP001282474">
    <property type="component" value="Unassembled WGS sequence"/>
</dbReference>
<evidence type="ECO:0000313" key="2">
    <source>
        <dbReference type="Proteomes" id="UP001282474"/>
    </source>
</evidence>
<dbReference type="EMBL" id="JARAWJ010000039">
    <property type="protein sequence ID" value="MDX3042631.1"/>
    <property type="molecule type" value="Genomic_DNA"/>
</dbReference>
<sequence>MTVHEHLAECIWDDIRDSPTEAAAVFRTQKLHTSGQLDSAYADSIGSSARFRPARWPVHQTAAFAYIHTLIGAGHVAFVPISTGGTPGPDADRTGNAALLEHTCPPFSAELDMTQNSADYDGTLDWDQPIRLDRSTGTFYYEDGCASTTQSRLTYLASAGPGWAPLEVGDSWPSRTLMHLYQFGAVARWPYGSEHILLFINFGWGPQGEIRAHWDDESTADLM</sequence>
<organism evidence="1 2">
    <name type="scientific">Streptomyces caniscabiei</name>
    <dbReference type="NCBI Taxonomy" id="2746961"/>
    <lineage>
        <taxon>Bacteria</taxon>
        <taxon>Bacillati</taxon>
        <taxon>Actinomycetota</taxon>
        <taxon>Actinomycetes</taxon>
        <taxon>Kitasatosporales</taxon>
        <taxon>Streptomycetaceae</taxon>
        <taxon>Streptomyces</taxon>
    </lineage>
</organism>